<reference evidence="8 9" key="1">
    <citation type="submission" date="2020-08" db="EMBL/GenBank/DDBJ databases">
        <authorList>
            <person name="Liu C."/>
            <person name="Sun Q."/>
        </authorList>
    </citation>
    <scope>NUCLEOTIDE SEQUENCE [LARGE SCALE GENOMIC DNA]</scope>
    <source>
        <strain evidence="8 9">NSJ-18</strain>
    </source>
</reference>
<dbReference type="PANTHER" id="PTHR42859:SF10">
    <property type="entry name" value="DIMETHYLSULFOXIDE REDUCTASE CHAIN B"/>
    <property type="match status" value="1"/>
</dbReference>
<dbReference type="Gene3D" id="3.30.70.20">
    <property type="match status" value="3"/>
</dbReference>
<feature type="domain" description="4Fe-4S ferredoxin-type" evidence="7">
    <location>
        <begin position="106"/>
        <end position="129"/>
    </location>
</feature>
<evidence type="ECO:0000256" key="6">
    <source>
        <dbReference type="ARBA" id="ARBA00023014"/>
    </source>
</evidence>
<dbReference type="InterPro" id="IPR017900">
    <property type="entry name" value="4Fe4S_Fe_S_CS"/>
</dbReference>
<evidence type="ECO:0000313" key="8">
    <source>
        <dbReference type="EMBL" id="MBC5996676.1"/>
    </source>
</evidence>
<keyword evidence="9" id="KW-1185">Reference proteome</keyword>
<keyword evidence="2" id="KW-0004">4Fe-4S</keyword>
<keyword evidence="1" id="KW-0813">Transport</keyword>
<name>A0ABR7JP34_9FIRM</name>
<evidence type="ECO:0000256" key="2">
    <source>
        <dbReference type="ARBA" id="ARBA00022485"/>
    </source>
</evidence>
<evidence type="ECO:0000256" key="5">
    <source>
        <dbReference type="ARBA" id="ARBA00023004"/>
    </source>
</evidence>
<dbReference type="PROSITE" id="PS00198">
    <property type="entry name" value="4FE4S_FER_1"/>
    <property type="match status" value="1"/>
</dbReference>
<evidence type="ECO:0000259" key="7">
    <source>
        <dbReference type="PROSITE" id="PS51379"/>
    </source>
</evidence>
<dbReference type="Proteomes" id="UP000609849">
    <property type="component" value="Unassembled WGS sequence"/>
</dbReference>
<dbReference type="Pfam" id="PF13187">
    <property type="entry name" value="Fer4_9"/>
    <property type="match status" value="1"/>
</dbReference>
<dbReference type="EMBL" id="JACRWE010000003">
    <property type="protein sequence ID" value="MBC5996676.1"/>
    <property type="molecule type" value="Genomic_DNA"/>
</dbReference>
<feature type="domain" description="4Fe-4S ferredoxin-type" evidence="7">
    <location>
        <begin position="73"/>
        <end position="102"/>
    </location>
</feature>
<organism evidence="8 9">
    <name type="scientific">Romboutsia faecis</name>
    <dbReference type="NCBI Taxonomy" id="2764597"/>
    <lineage>
        <taxon>Bacteria</taxon>
        <taxon>Bacillati</taxon>
        <taxon>Bacillota</taxon>
        <taxon>Clostridia</taxon>
        <taxon>Peptostreptococcales</taxon>
        <taxon>Peptostreptococcaceae</taxon>
        <taxon>Romboutsia</taxon>
    </lineage>
</organism>
<dbReference type="Pfam" id="PF12800">
    <property type="entry name" value="Fer4_4"/>
    <property type="match status" value="1"/>
</dbReference>
<dbReference type="PANTHER" id="PTHR42859">
    <property type="entry name" value="OXIDOREDUCTASE"/>
    <property type="match status" value="1"/>
</dbReference>
<evidence type="ECO:0000256" key="4">
    <source>
        <dbReference type="ARBA" id="ARBA00022982"/>
    </source>
</evidence>
<evidence type="ECO:0000313" key="9">
    <source>
        <dbReference type="Proteomes" id="UP000609849"/>
    </source>
</evidence>
<keyword evidence="3" id="KW-0479">Metal-binding</keyword>
<dbReference type="Pfam" id="PF00037">
    <property type="entry name" value="Fer4"/>
    <property type="match status" value="1"/>
</dbReference>
<comment type="caution">
    <text evidence="8">The sequence shown here is derived from an EMBL/GenBank/DDBJ whole genome shotgun (WGS) entry which is preliminary data.</text>
</comment>
<dbReference type="SUPFAM" id="SSF54862">
    <property type="entry name" value="4Fe-4S ferredoxins"/>
    <property type="match status" value="1"/>
</dbReference>
<dbReference type="PROSITE" id="PS51379">
    <property type="entry name" value="4FE4S_FER_2"/>
    <property type="match status" value="3"/>
</dbReference>
<protein>
    <submittedName>
        <fullName evidence="8">4Fe-4S binding protein</fullName>
    </submittedName>
</protein>
<gene>
    <name evidence="8" type="ORF">H8923_07880</name>
</gene>
<accession>A0ABR7JP34</accession>
<evidence type="ECO:0000256" key="1">
    <source>
        <dbReference type="ARBA" id="ARBA00022448"/>
    </source>
</evidence>
<dbReference type="InterPro" id="IPR017896">
    <property type="entry name" value="4Fe4S_Fe-S-bd"/>
</dbReference>
<feature type="domain" description="4Fe-4S ferredoxin-type" evidence="7">
    <location>
        <begin position="43"/>
        <end position="72"/>
    </location>
</feature>
<dbReference type="RefSeq" id="WP_153926217.1">
    <property type="nucleotide sequence ID" value="NZ_JACRWE010000003.1"/>
</dbReference>
<sequence length="129" mass="13853">MKKLVVKDRSLCQSCLTCEIACSEAFYKNYSDGTSCIKIGNKKDDSLDVKVCNQCGICAKKCPEGAIKENAKGVYIINKKLCTGCMTCVDVCPKGIIAKVEEKPVPSKCIACGICVDACPMGIIEIKEA</sequence>
<keyword evidence="5" id="KW-0408">Iron</keyword>
<proteinExistence type="predicted"/>
<keyword evidence="4" id="KW-0249">Electron transport</keyword>
<dbReference type="InterPro" id="IPR050294">
    <property type="entry name" value="RnfB_subfamily"/>
</dbReference>
<keyword evidence="6" id="KW-0411">Iron-sulfur</keyword>
<evidence type="ECO:0000256" key="3">
    <source>
        <dbReference type="ARBA" id="ARBA00022723"/>
    </source>
</evidence>